<dbReference type="SMART" id="SM00479">
    <property type="entry name" value="EXOIII"/>
    <property type="match status" value="1"/>
</dbReference>
<evidence type="ECO:0000313" key="4">
    <source>
        <dbReference type="Proteomes" id="UP000045285"/>
    </source>
</evidence>
<dbReference type="CDD" id="cd06127">
    <property type="entry name" value="DEDDh"/>
    <property type="match status" value="1"/>
</dbReference>
<evidence type="ECO:0000313" key="3">
    <source>
        <dbReference type="EMBL" id="CDX26903.1"/>
    </source>
</evidence>
<reference evidence="4" key="1">
    <citation type="submission" date="2014-08" db="EMBL/GenBank/DDBJ databases">
        <authorList>
            <person name="Moulin L."/>
        </authorList>
    </citation>
    <scope>NUCLEOTIDE SEQUENCE [LARGE SCALE GENOMIC DNA]</scope>
</reference>
<dbReference type="GO" id="GO:0006259">
    <property type="term" value="P:DNA metabolic process"/>
    <property type="evidence" value="ECO:0007669"/>
    <property type="project" value="UniProtKB-ARBA"/>
</dbReference>
<feature type="region of interest" description="Disordered" evidence="1">
    <location>
        <begin position="258"/>
        <end position="284"/>
    </location>
</feature>
<feature type="domain" description="Exonuclease" evidence="2">
    <location>
        <begin position="3"/>
        <end position="178"/>
    </location>
</feature>
<sequence>MPRIRVIDLETDDDAIVEIGYTDLVATGTDLLGDPTLWEVEEGLSFLVNPGRPISPDSSGVHNITDDDVAGAGSWTEAAELVFHDNLAPDIVAFAAHSVEHEQNMIDPVWTEGKPWVCTFKGAVRLWPEAPSHSNNALRYFRRPAGLDRRLAQPIHRAKPDSYITAFTLRDLLDEASLADLVKWTGEPALLPRCKIGDYRNGGKGTPWADVETSMLEWIIRKMSGDPSRENDVHTARHHLEQREIDQRLEYERIEHERQLRENGMAEPAGNPLVDHANQESLSL</sequence>
<dbReference type="EMBL" id="CCMZ01000056">
    <property type="protein sequence ID" value="CDX26903.1"/>
    <property type="molecule type" value="Genomic_DNA"/>
</dbReference>
<dbReference type="InterPro" id="IPR012337">
    <property type="entry name" value="RNaseH-like_sf"/>
</dbReference>
<dbReference type="GO" id="GO:0004527">
    <property type="term" value="F:exonuclease activity"/>
    <property type="evidence" value="ECO:0007669"/>
    <property type="project" value="UniProtKB-KW"/>
</dbReference>
<dbReference type="Proteomes" id="UP000045285">
    <property type="component" value="Unassembled WGS sequence"/>
</dbReference>
<keyword evidence="4" id="KW-1185">Reference proteome</keyword>
<dbReference type="GO" id="GO:0003676">
    <property type="term" value="F:nucleic acid binding"/>
    <property type="evidence" value="ECO:0007669"/>
    <property type="project" value="InterPro"/>
</dbReference>
<name>A0A090EFI7_MESPL</name>
<evidence type="ECO:0000256" key="1">
    <source>
        <dbReference type="SAM" id="MobiDB-lite"/>
    </source>
</evidence>
<gene>
    <name evidence="3" type="ORF">MPL3356_60611</name>
</gene>
<keyword evidence="3" id="KW-0269">Exonuclease</keyword>
<protein>
    <submittedName>
        <fullName evidence="3">Exonuclease RNase T and DNA polymerase III</fullName>
    </submittedName>
</protein>
<dbReference type="InterPro" id="IPR036397">
    <property type="entry name" value="RNaseH_sf"/>
</dbReference>
<dbReference type="InterPro" id="IPR013520">
    <property type="entry name" value="Ribonucl_H"/>
</dbReference>
<proteinExistence type="predicted"/>
<keyword evidence="3" id="KW-0378">Hydrolase</keyword>
<accession>A0A090EFI7</accession>
<keyword evidence="3" id="KW-0540">Nuclease</keyword>
<organism evidence="3 4">
    <name type="scientific">Mesorhizobium plurifarium</name>
    <dbReference type="NCBI Taxonomy" id="69974"/>
    <lineage>
        <taxon>Bacteria</taxon>
        <taxon>Pseudomonadati</taxon>
        <taxon>Pseudomonadota</taxon>
        <taxon>Alphaproteobacteria</taxon>
        <taxon>Hyphomicrobiales</taxon>
        <taxon>Phyllobacteriaceae</taxon>
        <taxon>Mesorhizobium</taxon>
    </lineage>
</organism>
<evidence type="ECO:0000259" key="2">
    <source>
        <dbReference type="SMART" id="SM00479"/>
    </source>
</evidence>
<dbReference type="SUPFAM" id="SSF53098">
    <property type="entry name" value="Ribonuclease H-like"/>
    <property type="match status" value="1"/>
</dbReference>
<dbReference type="Gene3D" id="3.30.420.10">
    <property type="entry name" value="Ribonuclease H-like superfamily/Ribonuclease H"/>
    <property type="match status" value="1"/>
</dbReference>
<dbReference type="AlphaFoldDB" id="A0A090EFI7"/>